<organism evidence="3 4">
    <name type="scientific">Paralvinella palmiformis</name>
    <dbReference type="NCBI Taxonomy" id="53620"/>
    <lineage>
        <taxon>Eukaryota</taxon>
        <taxon>Metazoa</taxon>
        <taxon>Spiralia</taxon>
        <taxon>Lophotrochozoa</taxon>
        <taxon>Annelida</taxon>
        <taxon>Polychaeta</taxon>
        <taxon>Sedentaria</taxon>
        <taxon>Canalipalpata</taxon>
        <taxon>Terebellida</taxon>
        <taxon>Terebelliformia</taxon>
        <taxon>Alvinellidae</taxon>
        <taxon>Paralvinella</taxon>
    </lineage>
</organism>
<dbReference type="EMBL" id="JAODUP010000442">
    <property type="protein sequence ID" value="KAK2149688.1"/>
    <property type="molecule type" value="Genomic_DNA"/>
</dbReference>
<keyword evidence="4" id="KW-1185">Reference proteome</keyword>
<feature type="domain" description="ABC1 atypical kinase-like" evidence="2">
    <location>
        <begin position="167"/>
        <end position="436"/>
    </location>
</feature>
<comment type="caution">
    <text evidence="3">The sequence shown here is derived from an EMBL/GenBank/DDBJ whole genome shotgun (WGS) entry which is preliminary data.</text>
</comment>
<dbReference type="PANTHER" id="PTHR43173:SF28">
    <property type="entry name" value="AARF DOMAIN CONTAINING KINASE 5"/>
    <property type="match status" value="1"/>
</dbReference>
<dbReference type="Proteomes" id="UP001208570">
    <property type="component" value="Unassembled WGS sequence"/>
</dbReference>
<comment type="similarity">
    <text evidence="1">Belongs to the protein kinase superfamily. ADCK protein kinase family.</text>
</comment>
<dbReference type="PANTHER" id="PTHR43173">
    <property type="entry name" value="ABC1 FAMILY PROTEIN"/>
    <property type="match status" value="1"/>
</dbReference>
<accession>A0AAD9JAW6</accession>
<evidence type="ECO:0000256" key="1">
    <source>
        <dbReference type="ARBA" id="ARBA00009670"/>
    </source>
</evidence>
<sequence>MEHAAVCRICNRMRYFTNIHLRSRNISAQIARFYSKPTARSPTKNPFYKWKSLYLIGIPTLGGGIYYSTLDRYHKRKLKVTAEGIVRFVRSAITGITISIDYKWTLRGLDEVSEELAERIGPCHERAAKRILKCCLKNSGLYIKLGQGLTMFNHVLPPPYLKTLEVLQDKALFRKPHEVEQLFLEDFGVPPQELFEEFEEEPIAAASLAQVHRATTKSGDKVAVKVQYIDLRDRFSGDIFTLELLLKFIEWMHPKFGFSWVLRVSLPGKLDKHVFRLGEIMNMIKTYDLKGTLAEELDFEHEAHNGERCAKDLGHFSYIYVPKINWDLTTKRVLTAEYIDGVKVNNVESIKNMGLSLTDVDHKLVECFSYQIFHTGFVHADPHPGNIFIRKGKDKKAEVVILDHGLYDYIKPEDRVNLCRLYKSIIMNNEENMQKYSLALGVEEWYVFSLIVKGGPIKLKNPPFRMSQTHLVKKKWKDMTEDEKEYIRGLRKEISGRFMQALKTMPTPLILIFRSGRPIARMSMHLPSKMTEKDIEHMKIQAKEHFDKIMVVLKDMPKPLLLMIRNLNTIRAIHRGHGHPVDRYTIMARIAISGAYTKGEYVGLIGQIKLVWERFLFDYKLTSEKWLHWFGKLYLRVLQYLGRVPDLKEMRSIMESQQKRLENI</sequence>
<gene>
    <name evidence="3" type="ORF">LSH36_442g03031</name>
</gene>
<dbReference type="Pfam" id="PF03109">
    <property type="entry name" value="ABC1"/>
    <property type="match status" value="1"/>
</dbReference>
<dbReference type="InterPro" id="IPR011009">
    <property type="entry name" value="Kinase-like_dom_sf"/>
</dbReference>
<protein>
    <recommendedName>
        <fullName evidence="2">ABC1 atypical kinase-like domain-containing protein</fullName>
    </recommendedName>
</protein>
<dbReference type="SUPFAM" id="SSF56112">
    <property type="entry name" value="Protein kinase-like (PK-like)"/>
    <property type="match status" value="1"/>
</dbReference>
<evidence type="ECO:0000313" key="4">
    <source>
        <dbReference type="Proteomes" id="UP001208570"/>
    </source>
</evidence>
<name>A0AAD9JAW6_9ANNE</name>
<dbReference type="InterPro" id="IPR045307">
    <property type="entry name" value="ADCK1_dom"/>
</dbReference>
<dbReference type="InterPro" id="IPR051130">
    <property type="entry name" value="Mito_struct-func_regulator"/>
</dbReference>
<reference evidence="3" key="1">
    <citation type="journal article" date="2023" name="Mol. Biol. Evol.">
        <title>Third-Generation Sequencing Reveals the Adaptive Role of the Epigenome in Three Deep-Sea Polychaetes.</title>
        <authorList>
            <person name="Perez M."/>
            <person name="Aroh O."/>
            <person name="Sun Y."/>
            <person name="Lan Y."/>
            <person name="Juniper S.K."/>
            <person name="Young C.R."/>
            <person name="Angers B."/>
            <person name="Qian P.Y."/>
        </authorList>
    </citation>
    <scope>NUCLEOTIDE SEQUENCE</scope>
    <source>
        <strain evidence="3">P08H-3</strain>
    </source>
</reference>
<dbReference type="AlphaFoldDB" id="A0AAD9JAW6"/>
<dbReference type="CDD" id="cd13969">
    <property type="entry name" value="ADCK1-like"/>
    <property type="match status" value="1"/>
</dbReference>
<proteinExistence type="inferred from homology"/>
<dbReference type="InterPro" id="IPR004147">
    <property type="entry name" value="ABC1_dom"/>
</dbReference>
<evidence type="ECO:0000313" key="3">
    <source>
        <dbReference type="EMBL" id="KAK2149688.1"/>
    </source>
</evidence>
<evidence type="ECO:0000259" key="2">
    <source>
        <dbReference type="Pfam" id="PF03109"/>
    </source>
</evidence>